<evidence type="ECO:0000256" key="1">
    <source>
        <dbReference type="ARBA" id="ARBA00007228"/>
    </source>
</evidence>
<dbReference type="RefSeq" id="WP_253967007.1">
    <property type="nucleotide sequence ID" value="NZ_JAMFTH010000001.1"/>
</dbReference>
<comment type="similarity">
    <text evidence="1">Belongs to the class IV-like SAM-binding methyltransferase superfamily. RNA methyltransferase TrmH family.</text>
</comment>
<organism evidence="7 8">
    <name type="scientific">Gilvimarinus xylanilyticus</name>
    <dbReference type="NCBI Taxonomy" id="2944139"/>
    <lineage>
        <taxon>Bacteria</taxon>
        <taxon>Pseudomonadati</taxon>
        <taxon>Pseudomonadota</taxon>
        <taxon>Gammaproteobacteria</taxon>
        <taxon>Cellvibrionales</taxon>
        <taxon>Cellvibrionaceae</taxon>
        <taxon>Gilvimarinus</taxon>
    </lineage>
</organism>
<comment type="subunit">
    <text evidence="5">Homodimer.</text>
</comment>
<evidence type="ECO:0000256" key="2">
    <source>
        <dbReference type="ARBA" id="ARBA00022603"/>
    </source>
</evidence>
<dbReference type="InterPro" id="IPR001537">
    <property type="entry name" value="SpoU_MeTrfase"/>
</dbReference>
<dbReference type="InterPro" id="IPR004384">
    <property type="entry name" value="RNA_MeTrfase_TrmJ/LasT"/>
</dbReference>
<dbReference type="PANTHER" id="PTHR42786">
    <property type="entry name" value="TRNA/RRNA METHYLTRANSFERASE"/>
    <property type="match status" value="1"/>
</dbReference>
<comment type="catalytic activity">
    <reaction evidence="5">
        <text>uridine(32) in tRNA + S-adenosyl-L-methionine = 2'-O-methyluridine(32) in tRNA + S-adenosyl-L-homocysteine + H(+)</text>
        <dbReference type="Rhea" id="RHEA:42936"/>
        <dbReference type="Rhea" id="RHEA-COMP:10107"/>
        <dbReference type="Rhea" id="RHEA-COMP:10290"/>
        <dbReference type="ChEBI" id="CHEBI:15378"/>
        <dbReference type="ChEBI" id="CHEBI:57856"/>
        <dbReference type="ChEBI" id="CHEBI:59789"/>
        <dbReference type="ChEBI" id="CHEBI:65315"/>
        <dbReference type="ChEBI" id="CHEBI:74478"/>
        <dbReference type="EC" id="2.1.1.200"/>
    </reaction>
</comment>
<dbReference type="NCBIfam" id="TIGR00050">
    <property type="entry name" value="rRNA_methyl_1"/>
    <property type="match status" value="1"/>
</dbReference>
<keyword evidence="2 5" id="KW-0489">Methyltransferase</keyword>
<dbReference type="GO" id="GO:0002128">
    <property type="term" value="P:tRNA nucleoside ribose methylation"/>
    <property type="evidence" value="ECO:0007669"/>
    <property type="project" value="TreeGrafter"/>
</dbReference>
<sequence>MSEQLLDNVRVVLVNTSHPGNIGGAARALKNMGLSRLYLVAPKEFPAEKAVWRAAGALDVLDNAVVVETLDEAIAGCGLVVGTSARERRIPWPLVNPRECAEKAIHEAEAHEVAILFGREDRGLTNEELHKCHYHVHIPANEEYSSLNLAAAVQVLSYELRMAWLTHKEGKAPSFSDWDVPPAKVDALERYYEHLQGTLEDLGFLEPDNPRQTMTRLRRLYNRIRLDEMELSILRGVLTATQNYIFHAERKLADRSDDADA</sequence>
<evidence type="ECO:0000259" key="6">
    <source>
        <dbReference type="Pfam" id="PF00588"/>
    </source>
</evidence>
<dbReference type="FunFam" id="3.40.1280.10:FF:000006">
    <property type="entry name" value="Uncharacterized tRNA/rRNA methyltransferase HI_0380"/>
    <property type="match status" value="1"/>
</dbReference>
<comment type="function">
    <text evidence="5">Catalyzes the formation of 2'O-methylated cytidine (Cm32) or 2'O-methylated uridine (Um32) at position 32 in tRNA.</text>
</comment>
<dbReference type="CDD" id="cd18093">
    <property type="entry name" value="SpoU-like_TrmJ"/>
    <property type="match status" value="1"/>
</dbReference>
<evidence type="ECO:0000313" key="8">
    <source>
        <dbReference type="Proteomes" id="UP001139319"/>
    </source>
</evidence>
<dbReference type="EMBL" id="JAMFTH010000001">
    <property type="protein sequence ID" value="MCP8898738.1"/>
    <property type="molecule type" value="Genomic_DNA"/>
</dbReference>
<comment type="catalytic activity">
    <reaction evidence="5">
        <text>cytidine(32) in tRNA + S-adenosyl-L-methionine = 2'-O-methylcytidine(32) in tRNA + S-adenosyl-L-homocysteine + H(+)</text>
        <dbReference type="Rhea" id="RHEA:42932"/>
        <dbReference type="Rhea" id="RHEA-COMP:10288"/>
        <dbReference type="Rhea" id="RHEA-COMP:10289"/>
        <dbReference type="ChEBI" id="CHEBI:15378"/>
        <dbReference type="ChEBI" id="CHEBI:57856"/>
        <dbReference type="ChEBI" id="CHEBI:59789"/>
        <dbReference type="ChEBI" id="CHEBI:74495"/>
        <dbReference type="ChEBI" id="CHEBI:82748"/>
        <dbReference type="EC" id="2.1.1.200"/>
    </reaction>
</comment>
<dbReference type="Gene3D" id="3.40.1280.10">
    <property type="match status" value="1"/>
</dbReference>
<dbReference type="Gene3D" id="1.10.8.590">
    <property type="match status" value="1"/>
</dbReference>
<keyword evidence="5" id="KW-0963">Cytoplasm</keyword>
<gene>
    <name evidence="5 7" type="primary">trmJ</name>
    <name evidence="7" type="ORF">M6D89_05425</name>
</gene>
<proteinExistence type="inferred from homology"/>
<feature type="domain" description="tRNA/rRNA methyltransferase SpoU type" evidence="6">
    <location>
        <begin position="9"/>
        <end position="158"/>
    </location>
</feature>
<dbReference type="GO" id="GO:0005829">
    <property type="term" value="C:cytosol"/>
    <property type="evidence" value="ECO:0007669"/>
    <property type="project" value="TreeGrafter"/>
</dbReference>
<evidence type="ECO:0000256" key="3">
    <source>
        <dbReference type="ARBA" id="ARBA00022679"/>
    </source>
</evidence>
<evidence type="ECO:0000256" key="4">
    <source>
        <dbReference type="ARBA" id="ARBA00022691"/>
    </source>
</evidence>
<dbReference type="SUPFAM" id="SSF75217">
    <property type="entry name" value="alpha/beta knot"/>
    <property type="match status" value="1"/>
</dbReference>
<keyword evidence="3 7" id="KW-0808">Transferase</keyword>
<comment type="subcellular location">
    <subcellularLocation>
        <location evidence="5">Cytoplasm</location>
    </subcellularLocation>
</comment>
<dbReference type="GO" id="GO:0003723">
    <property type="term" value="F:RNA binding"/>
    <property type="evidence" value="ECO:0007669"/>
    <property type="project" value="InterPro"/>
</dbReference>
<evidence type="ECO:0000256" key="5">
    <source>
        <dbReference type="RuleBase" id="RU362024"/>
    </source>
</evidence>
<keyword evidence="4 5" id="KW-0949">S-adenosyl-L-methionine</keyword>
<keyword evidence="8" id="KW-1185">Reference proteome</keyword>
<dbReference type="Proteomes" id="UP001139319">
    <property type="component" value="Unassembled WGS sequence"/>
</dbReference>
<dbReference type="InterPro" id="IPR029026">
    <property type="entry name" value="tRNA_m1G_MTases_N"/>
</dbReference>
<protein>
    <recommendedName>
        <fullName evidence="5">tRNA (cytidine/uridine-2'-O-)-methyltransferase TrmJ</fullName>
        <ecNumber evidence="5">2.1.1.200</ecNumber>
    </recommendedName>
    <alternativeName>
        <fullName evidence="5">tRNA (cytidine(32)/uridine(32)-2'-O)-methyltransferase</fullName>
    </alternativeName>
    <alternativeName>
        <fullName evidence="5">tRNA Cm32/Um32 methyltransferase</fullName>
    </alternativeName>
</protein>
<dbReference type="InterPro" id="IPR029028">
    <property type="entry name" value="Alpha/beta_knot_MTases"/>
</dbReference>
<dbReference type="PANTHER" id="PTHR42786:SF2">
    <property type="entry name" value="TRNA (CYTIDINE_URIDINE-2'-O-)-METHYLTRANSFERASE TRMJ"/>
    <property type="match status" value="1"/>
</dbReference>
<dbReference type="GO" id="GO:0160206">
    <property type="term" value="F:tRNA (cytidine(32)/uridine(32)-2'-O)-methyltransferase activity"/>
    <property type="evidence" value="ECO:0007669"/>
    <property type="project" value="UniProtKB-EC"/>
</dbReference>
<dbReference type="Pfam" id="PF00588">
    <property type="entry name" value="SpoU_methylase"/>
    <property type="match status" value="1"/>
</dbReference>
<dbReference type="EC" id="2.1.1.200" evidence="5"/>
<dbReference type="PIRSF" id="PIRSF004808">
    <property type="entry name" value="LasT"/>
    <property type="match status" value="1"/>
</dbReference>
<accession>A0A9X2KTG5</accession>
<keyword evidence="5" id="KW-0819">tRNA processing</keyword>
<dbReference type="NCBIfam" id="NF011694">
    <property type="entry name" value="PRK15114.1"/>
    <property type="match status" value="1"/>
</dbReference>
<reference evidence="7" key="2">
    <citation type="submission" date="2023-01" db="EMBL/GenBank/DDBJ databases">
        <title>Gilvimarinus xylanilyticus HB14 isolated from Caulerpa lentillifera aquaculture base in Hainan, China.</title>
        <authorList>
            <person name="Zhang Y.-J."/>
        </authorList>
    </citation>
    <scope>NUCLEOTIDE SEQUENCE</scope>
    <source>
        <strain evidence="7">HB14</strain>
    </source>
</reference>
<evidence type="ECO:0000313" key="7">
    <source>
        <dbReference type="EMBL" id="MCP8898738.1"/>
    </source>
</evidence>
<dbReference type="AlphaFoldDB" id="A0A9X2KTG5"/>
<reference evidence="7" key="1">
    <citation type="submission" date="2022-05" db="EMBL/GenBank/DDBJ databases">
        <authorList>
            <person name="Sun H.-N."/>
        </authorList>
    </citation>
    <scope>NUCLEOTIDE SEQUENCE</scope>
    <source>
        <strain evidence="7">HB14</strain>
    </source>
</reference>
<name>A0A9X2KTG5_9GAMM</name>
<comment type="caution">
    <text evidence="7">The sequence shown here is derived from an EMBL/GenBank/DDBJ whole genome shotgun (WGS) entry which is preliminary data.</text>
</comment>